<evidence type="ECO:0000256" key="7">
    <source>
        <dbReference type="HAMAP-Rule" id="MF_00473"/>
    </source>
</evidence>
<evidence type="ECO:0000256" key="4">
    <source>
        <dbReference type="ARBA" id="ARBA00023152"/>
    </source>
</evidence>
<dbReference type="Pfam" id="PF00342">
    <property type="entry name" value="PGI"/>
    <property type="match status" value="1"/>
</dbReference>
<comment type="caution">
    <text evidence="9">The sequence shown here is derived from an EMBL/GenBank/DDBJ whole genome shotgun (WGS) entry which is preliminary data.</text>
</comment>
<evidence type="ECO:0000256" key="3">
    <source>
        <dbReference type="ARBA" id="ARBA00022432"/>
    </source>
</evidence>
<comment type="catalytic activity">
    <reaction evidence="6 7 8">
        <text>alpha-D-glucose 6-phosphate = beta-D-fructose 6-phosphate</text>
        <dbReference type="Rhea" id="RHEA:11816"/>
        <dbReference type="ChEBI" id="CHEBI:57634"/>
        <dbReference type="ChEBI" id="CHEBI:58225"/>
        <dbReference type="EC" id="5.3.1.9"/>
    </reaction>
</comment>
<dbReference type="PRINTS" id="PR00662">
    <property type="entry name" value="G6PISOMERASE"/>
</dbReference>
<dbReference type="PANTHER" id="PTHR11469">
    <property type="entry name" value="GLUCOSE-6-PHOSPHATE ISOMERASE"/>
    <property type="match status" value="1"/>
</dbReference>
<dbReference type="HAMAP" id="MF_00473">
    <property type="entry name" value="G6P_isomerase"/>
    <property type="match status" value="1"/>
</dbReference>
<dbReference type="NCBIfam" id="NF001211">
    <property type="entry name" value="PRK00179.1"/>
    <property type="match status" value="1"/>
</dbReference>
<proteinExistence type="inferred from homology"/>
<dbReference type="GO" id="GO:0004347">
    <property type="term" value="F:glucose-6-phosphate isomerase activity"/>
    <property type="evidence" value="ECO:0007669"/>
    <property type="project" value="UniProtKB-EC"/>
</dbReference>
<dbReference type="PANTHER" id="PTHR11469:SF1">
    <property type="entry name" value="GLUCOSE-6-PHOSPHATE ISOMERASE"/>
    <property type="match status" value="1"/>
</dbReference>
<dbReference type="EMBL" id="JAXCLW010000004">
    <property type="protein sequence ID" value="MDY0884236.1"/>
    <property type="molecule type" value="Genomic_DNA"/>
</dbReference>
<dbReference type="PROSITE" id="PS00174">
    <property type="entry name" value="P_GLUCOSE_ISOMERASE_2"/>
    <property type="match status" value="1"/>
</dbReference>
<protein>
    <recommendedName>
        <fullName evidence="7">Glucose-6-phosphate isomerase</fullName>
        <shortName evidence="7">GPI</shortName>
        <ecNumber evidence="7">5.3.1.9</ecNumber>
    </recommendedName>
    <alternativeName>
        <fullName evidence="7">Phosphoglucose isomerase</fullName>
        <shortName evidence="7">PGI</shortName>
    </alternativeName>
    <alternativeName>
        <fullName evidence="7">Phosphohexose isomerase</fullName>
        <shortName evidence="7">PHI</shortName>
    </alternativeName>
</protein>
<evidence type="ECO:0000256" key="8">
    <source>
        <dbReference type="RuleBase" id="RU000612"/>
    </source>
</evidence>
<comment type="function">
    <text evidence="7">Catalyzes the reversible isomerization of glucose-6-phosphate to fructose-6-phosphate.</text>
</comment>
<organism evidence="9 10">
    <name type="scientific">Dongia soli</name>
    <dbReference type="NCBI Taxonomy" id="600628"/>
    <lineage>
        <taxon>Bacteria</taxon>
        <taxon>Pseudomonadati</taxon>
        <taxon>Pseudomonadota</taxon>
        <taxon>Alphaproteobacteria</taxon>
        <taxon>Rhodospirillales</taxon>
        <taxon>Dongiaceae</taxon>
        <taxon>Dongia</taxon>
    </lineage>
</organism>
<keyword evidence="10" id="KW-1185">Reference proteome</keyword>
<evidence type="ECO:0000256" key="2">
    <source>
        <dbReference type="ARBA" id="ARBA00006604"/>
    </source>
</evidence>
<dbReference type="Proteomes" id="UP001279642">
    <property type="component" value="Unassembled WGS sequence"/>
</dbReference>
<dbReference type="InterPro" id="IPR018189">
    <property type="entry name" value="Phosphoglucose_isomerase_CS"/>
</dbReference>
<evidence type="ECO:0000256" key="1">
    <source>
        <dbReference type="ARBA" id="ARBA00004926"/>
    </source>
</evidence>
<evidence type="ECO:0000256" key="5">
    <source>
        <dbReference type="ARBA" id="ARBA00023235"/>
    </source>
</evidence>
<keyword evidence="7" id="KW-0963">Cytoplasm</keyword>
<dbReference type="RefSeq" id="WP_320509304.1">
    <property type="nucleotide sequence ID" value="NZ_JAXCLW010000004.1"/>
</dbReference>
<accession>A0ABU5ED17</accession>
<comment type="pathway">
    <text evidence="7">Carbohydrate biosynthesis; gluconeogenesis.</text>
</comment>
<dbReference type="Gene3D" id="3.40.50.10490">
    <property type="entry name" value="Glucose-6-phosphate isomerase like protein, domain 1"/>
    <property type="match status" value="2"/>
</dbReference>
<feature type="active site" evidence="7">
    <location>
        <position position="516"/>
    </location>
</feature>
<dbReference type="InterPro" id="IPR023096">
    <property type="entry name" value="G6P_Isomerase_C"/>
</dbReference>
<keyword evidence="5 7" id="KW-0413">Isomerase</keyword>
<comment type="subcellular location">
    <subcellularLocation>
        <location evidence="7">Cytoplasm</location>
    </subcellularLocation>
</comment>
<dbReference type="CDD" id="cd05015">
    <property type="entry name" value="SIS_PGI_1"/>
    <property type="match status" value="1"/>
</dbReference>
<dbReference type="PROSITE" id="PS51463">
    <property type="entry name" value="P_GLUCOSE_ISOMERASE_3"/>
    <property type="match status" value="1"/>
</dbReference>
<dbReference type="InterPro" id="IPR035482">
    <property type="entry name" value="SIS_PGI_2"/>
</dbReference>
<dbReference type="PROSITE" id="PS00765">
    <property type="entry name" value="P_GLUCOSE_ISOMERASE_1"/>
    <property type="match status" value="1"/>
</dbReference>
<sequence>MTDLNRSSDWIALEQHQRDIEKLHLRDLFAADPQRFEHFHARLSTGQGDLVLDFSKNRITKETLPLLLNLAKTAGVDVWRDRMFVGEKINNTENRAVLHVALRNRSNRPIKVDGQDVMPAVNTVLAKMRDFAERVRNGSWLGATGKPIRYVVNIGIGGSDLGPAMVTQSLRRFRHPEIKFHFLSNIDGAHLDAILDQVVAEETLFIISSKTFTTQETMTNARSARNWLTSQVTVADAVAKHFVAVSTNAKGVTEFGIDPANMFEFWDWVGGRYSLWSAIGMPILLSIGWEGFEQLLAGAHAMDRHFAEAPLEGNLPVILALIGLWYANFWKAASLAILPYAQDLARLPAYLQQADMESNGKGTTRQGRAVQTLTGPILWGEAGTNGQHAFYQLIHQGTHLIPCDFILPAKAEGKFADHHRLLAANCFAQTQALMLGKTGDEVRAEMSAAGMDEGKIKQLLPFRTFPGNRPSNTILLRRLDPYHLGMLIALYEHKIFVQGIMWNVNSFDQWGVELGKQLAGDVLSGSGAHRDGSTEGLMALYDALGKS</sequence>
<dbReference type="InterPro" id="IPR046348">
    <property type="entry name" value="SIS_dom_sf"/>
</dbReference>
<comment type="pathway">
    <text evidence="1 7 8">Carbohydrate degradation; glycolysis; D-glyceraldehyde 3-phosphate and glycerone phosphate from D-glucose: step 2/4.</text>
</comment>
<keyword evidence="4 7" id="KW-0324">Glycolysis</keyword>
<evidence type="ECO:0000256" key="6">
    <source>
        <dbReference type="ARBA" id="ARBA00029321"/>
    </source>
</evidence>
<dbReference type="SUPFAM" id="SSF53697">
    <property type="entry name" value="SIS domain"/>
    <property type="match status" value="1"/>
</dbReference>
<dbReference type="InterPro" id="IPR001672">
    <property type="entry name" value="G6P_Isomerase"/>
</dbReference>
<reference evidence="9 10" key="1">
    <citation type="journal article" date="2016" name="Antonie Van Leeuwenhoek">
        <title>Dongia soli sp. nov., isolated from soil from Dokdo, Korea.</title>
        <authorList>
            <person name="Kim D.U."/>
            <person name="Lee H."/>
            <person name="Kim H."/>
            <person name="Kim S.G."/>
            <person name="Ka J.O."/>
        </authorList>
    </citation>
    <scope>NUCLEOTIDE SEQUENCE [LARGE SCALE GENOMIC DNA]</scope>
    <source>
        <strain evidence="9 10">D78</strain>
    </source>
</reference>
<evidence type="ECO:0000313" key="9">
    <source>
        <dbReference type="EMBL" id="MDY0884236.1"/>
    </source>
</evidence>
<evidence type="ECO:0000313" key="10">
    <source>
        <dbReference type="Proteomes" id="UP001279642"/>
    </source>
</evidence>
<dbReference type="InterPro" id="IPR035476">
    <property type="entry name" value="SIS_PGI_1"/>
</dbReference>
<feature type="active site" evidence="7">
    <location>
        <position position="388"/>
    </location>
</feature>
<dbReference type="Gene3D" id="1.10.1390.10">
    <property type="match status" value="1"/>
</dbReference>
<keyword evidence="3 7" id="KW-0312">Gluconeogenesis</keyword>
<feature type="active site" description="Proton donor" evidence="7">
    <location>
        <position position="357"/>
    </location>
</feature>
<name>A0ABU5ED17_9PROT</name>
<comment type="similarity">
    <text evidence="2 7 8">Belongs to the GPI family.</text>
</comment>
<dbReference type="EC" id="5.3.1.9" evidence="7"/>
<gene>
    <name evidence="7 9" type="primary">pgi</name>
    <name evidence="9" type="ORF">SMD27_15430</name>
</gene>
<dbReference type="CDD" id="cd05016">
    <property type="entry name" value="SIS_PGI_2"/>
    <property type="match status" value="1"/>
</dbReference>